<dbReference type="SUPFAM" id="SSF52540">
    <property type="entry name" value="P-loop containing nucleoside triphosphate hydrolases"/>
    <property type="match status" value="1"/>
</dbReference>
<dbReference type="InterPro" id="IPR001806">
    <property type="entry name" value="Small_GTPase"/>
</dbReference>
<dbReference type="GO" id="GO:0003924">
    <property type="term" value="F:GTPase activity"/>
    <property type="evidence" value="ECO:0007669"/>
    <property type="project" value="InterPro"/>
</dbReference>
<protein>
    <submittedName>
        <fullName evidence="2">Uncharacterized protein</fullName>
    </submittedName>
</protein>
<dbReference type="InterPro" id="IPR027417">
    <property type="entry name" value="P-loop_NTPase"/>
</dbReference>
<dbReference type="EMBL" id="CAJZBQ010000011">
    <property type="protein sequence ID" value="CAG9314153.1"/>
    <property type="molecule type" value="Genomic_DNA"/>
</dbReference>
<dbReference type="PROSITE" id="PS51421">
    <property type="entry name" value="RAS"/>
    <property type="match status" value="1"/>
</dbReference>
<proteinExistence type="predicted"/>
<dbReference type="InterPro" id="IPR025662">
    <property type="entry name" value="Sigma_54_int_dom_ATP-bd_1"/>
</dbReference>
<dbReference type="Pfam" id="PF00071">
    <property type="entry name" value="Ras"/>
    <property type="match status" value="1"/>
</dbReference>
<sequence length="198" mass="22014">MGCGSSNEPKKQPEGLVVTSDNKKALNLDAKVVLLGDSGVGKSSIAMRYVNNTFSEAFEVTIGGGYLQQIVRLKDGSSLKLDIWDTGGQERFRALLQLYYRDANAALITYDVTNERSLESCEYWVNELKNTEENCILCLVGNKLDIPAPERKVDAKKAEAFAIKHGMVWFETSAKTGENINKLFERVAQEIVKRKTEG</sequence>
<dbReference type="SMART" id="SM00174">
    <property type="entry name" value="RHO"/>
    <property type="match status" value="1"/>
</dbReference>
<organism evidence="2 3">
    <name type="scientific">Blepharisma stoltei</name>
    <dbReference type="NCBI Taxonomy" id="1481888"/>
    <lineage>
        <taxon>Eukaryota</taxon>
        <taxon>Sar</taxon>
        <taxon>Alveolata</taxon>
        <taxon>Ciliophora</taxon>
        <taxon>Postciliodesmatophora</taxon>
        <taxon>Heterotrichea</taxon>
        <taxon>Heterotrichida</taxon>
        <taxon>Blepharismidae</taxon>
        <taxon>Blepharisma</taxon>
    </lineage>
</organism>
<dbReference type="InterPro" id="IPR005225">
    <property type="entry name" value="Small_GTP-bd"/>
</dbReference>
<gene>
    <name evidence="2" type="ORF">BSTOLATCC_MIC9950</name>
</gene>
<name>A0AAU9ILW1_9CILI</name>
<dbReference type="PRINTS" id="PR00449">
    <property type="entry name" value="RASTRNSFRMNG"/>
</dbReference>
<dbReference type="SMART" id="SM00173">
    <property type="entry name" value="RAS"/>
    <property type="match status" value="1"/>
</dbReference>
<dbReference type="PROSITE" id="PS51420">
    <property type="entry name" value="RHO"/>
    <property type="match status" value="1"/>
</dbReference>
<comment type="caution">
    <text evidence="2">The sequence shown here is derived from an EMBL/GenBank/DDBJ whole genome shotgun (WGS) entry which is preliminary data.</text>
</comment>
<dbReference type="PROSITE" id="PS00675">
    <property type="entry name" value="SIGMA54_INTERACT_1"/>
    <property type="match status" value="1"/>
</dbReference>
<dbReference type="AlphaFoldDB" id="A0AAU9ILW1"/>
<dbReference type="Gene3D" id="3.40.50.300">
    <property type="entry name" value="P-loop containing nucleotide triphosphate hydrolases"/>
    <property type="match status" value="1"/>
</dbReference>
<dbReference type="FunFam" id="3.40.50.300:FF:000808">
    <property type="entry name" value="Small GTP-binding protein, putative"/>
    <property type="match status" value="1"/>
</dbReference>
<dbReference type="SMART" id="SM00175">
    <property type="entry name" value="RAB"/>
    <property type="match status" value="1"/>
</dbReference>
<dbReference type="NCBIfam" id="TIGR00231">
    <property type="entry name" value="small_GTP"/>
    <property type="match status" value="1"/>
</dbReference>
<dbReference type="PROSITE" id="PS51419">
    <property type="entry name" value="RAB"/>
    <property type="match status" value="1"/>
</dbReference>
<evidence type="ECO:0000313" key="2">
    <source>
        <dbReference type="EMBL" id="CAG9314153.1"/>
    </source>
</evidence>
<keyword evidence="1" id="KW-0547">Nucleotide-binding</keyword>
<evidence type="ECO:0000256" key="1">
    <source>
        <dbReference type="ARBA" id="ARBA00022741"/>
    </source>
</evidence>
<dbReference type="PANTHER" id="PTHR47978">
    <property type="match status" value="1"/>
</dbReference>
<dbReference type="GO" id="GO:0005525">
    <property type="term" value="F:GTP binding"/>
    <property type="evidence" value="ECO:0007669"/>
    <property type="project" value="InterPro"/>
</dbReference>
<accession>A0AAU9ILW1</accession>
<reference evidence="2" key="1">
    <citation type="submission" date="2021-09" db="EMBL/GenBank/DDBJ databases">
        <authorList>
            <consortium name="AG Swart"/>
            <person name="Singh M."/>
            <person name="Singh A."/>
            <person name="Seah K."/>
            <person name="Emmerich C."/>
        </authorList>
    </citation>
    <scope>NUCLEOTIDE SEQUENCE</scope>
    <source>
        <strain evidence="2">ATCC30299</strain>
    </source>
</reference>
<dbReference type="Proteomes" id="UP001162131">
    <property type="component" value="Unassembled WGS sequence"/>
</dbReference>
<evidence type="ECO:0000313" key="3">
    <source>
        <dbReference type="Proteomes" id="UP001162131"/>
    </source>
</evidence>
<dbReference type="SMART" id="SM00176">
    <property type="entry name" value="RAN"/>
    <property type="match status" value="1"/>
</dbReference>
<keyword evidence="3" id="KW-1185">Reference proteome</keyword>